<evidence type="ECO:0000313" key="8">
    <source>
        <dbReference type="Proteomes" id="UP001303647"/>
    </source>
</evidence>
<dbReference type="Gene3D" id="4.10.240.10">
    <property type="entry name" value="Zn(2)-C6 fungal-type DNA-binding domain"/>
    <property type="match status" value="1"/>
</dbReference>
<keyword evidence="5" id="KW-0539">Nucleus</keyword>
<dbReference type="AlphaFoldDB" id="A0AAN7CW62"/>
<dbReference type="GO" id="GO:0006351">
    <property type="term" value="P:DNA-templated transcription"/>
    <property type="evidence" value="ECO:0007669"/>
    <property type="project" value="InterPro"/>
</dbReference>
<proteinExistence type="predicted"/>
<dbReference type="SUPFAM" id="SSF57701">
    <property type="entry name" value="Zn2/Cys6 DNA-binding domain"/>
    <property type="match status" value="1"/>
</dbReference>
<evidence type="ECO:0000256" key="4">
    <source>
        <dbReference type="ARBA" id="ARBA00023163"/>
    </source>
</evidence>
<dbReference type="GO" id="GO:0005634">
    <property type="term" value="C:nucleus"/>
    <property type="evidence" value="ECO:0007669"/>
    <property type="project" value="UniProtKB-SubCell"/>
</dbReference>
<name>A0AAN7CW62_9PEZI</name>
<evidence type="ECO:0000256" key="1">
    <source>
        <dbReference type="ARBA" id="ARBA00004123"/>
    </source>
</evidence>
<dbReference type="InterPro" id="IPR007219">
    <property type="entry name" value="XnlR_reg_dom"/>
</dbReference>
<dbReference type="EMBL" id="MU857627">
    <property type="protein sequence ID" value="KAK4249171.1"/>
    <property type="molecule type" value="Genomic_DNA"/>
</dbReference>
<dbReference type="CDD" id="cd12148">
    <property type="entry name" value="fungal_TF_MHR"/>
    <property type="match status" value="1"/>
</dbReference>
<dbReference type="InterPro" id="IPR001138">
    <property type="entry name" value="Zn2Cys6_DnaBD"/>
</dbReference>
<comment type="subcellular location">
    <subcellularLocation>
        <location evidence="1">Nucleus</location>
    </subcellularLocation>
</comment>
<reference evidence="7" key="1">
    <citation type="journal article" date="2023" name="Mol. Phylogenet. Evol.">
        <title>Genome-scale phylogeny and comparative genomics of the fungal order Sordariales.</title>
        <authorList>
            <person name="Hensen N."/>
            <person name="Bonometti L."/>
            <person name="Westerberg I."/>
            <person name="Brannstrom I.O."/>
            <person name="Guillou S."/>
            <person name="Cros-Aarteil S."/>
            <person name="Calhoun S."/>
            <person name="Haridas S."/>
            <person name="Kuo A."/>
            <person name="Mondo S."/>
            <person name="Pangilinan J."/>
            <person name="Riley R."/>
            <person name="LaButti K."/>
            <person name="Andreopoulos B."/>
            <person name="Lipzen A."/>
            <person name="Chen C."/>
            <person name="Yan M."/>
            <person name="Daum C."/>
            <person name="Ng V."/>
            <person name="Clum A."/>
            <person name="Steindorff A."/>
            <person name="Ohm R.A."/>
            <person name="Martin F."/>
            <person name="Silar P."/>
            <person name="Natvig D.O."/>
            <person name="Lalanne C."/>
            <person name="Gautier V."/>
            <person name="Ament-Velasquez S.L."/>
            <person name="Kruys A."/>
            <person name="Hutchinson M.I."/>
            <person name="Powell A.J."/>
            <person name="Barry K."/>
            <person name="Miller A.N."/>
            <person name="Grigoriev I.V."/>
            <person name="Debuchy R."/>
            <person name="Gladieux P."/>
            <person name="Hiltunen Thoren M."/>
            <person name="Johannesson H."/>
        </authorList>
    </citation>
    <scope>NUCLEOTIDE SEQUENCE</scope>
    <source>
        <strain evidence="7">CBS 359.72</strain>
    </source>
</reference>
<keyword evidence="3" id="KW-0805">Transcription regulation</keyword>
<reference evidence="7" key="2">
    <citation type="submission" date="2023-05" db="EMBL/GenBank/DDBJ databases">
        <authorList>
            <consortium name="Lawrence Berkeley National Laboratory"/>
            <person name="Steindorff A."/>
            <person name="Hensen N."/>
            <person name="Bonometti L."/>
            <person name="Westerberg I."/>
            <person name="Brannstrom I.O."/>
            <person name="Guillou S."/>
            <person name="Cros-Aarteil S."/>
            <person name="Calhoun S."/>
            <person name="Haridas S."/>
            <person name="Kuo A."/>
            <person name="Mondo S."/>
            <person name="Pangilinan J."/>
            <person name="Riley R."/>
            <person name="Labutti K."/>
            <person name="Andreopoulos B."/>
            <person name="Lipzen A."/>
            <person name="Chen C."/>
            <person name="Yanf M."/>
            <person name="Daum C."/>
            <person name="Ng V."/>
            <person name="Clum A."/>
            <person name="Ohm R."/>
            <person name="Martin F."/>
            <person name="Silar P."/>
            <person name="Natvig D."/>
            <person name="Lalanne C."/>
            <person name="Gautier V."/>
            <person name="Ament-Velasquez S.L."/>
            <person name="Kruys A."/>
            <person name="Hutchinson M.I."/>
            <person name="Powell A.J."/>
            <person name="Barry K."/>
            <person name="Miller A.N."/>
            <person name="Grigoriev I.V."/>
            <person name="Debuchy R."/>
            <person name="Gladieux P."/>
            <person name="Thoren M.H."/>
            <person name="Johannesson H."/>
        </authorList>
    </citation>
    <scope>NUCLEOTIDE SEQUENCE</scope>
    <source>
        <strain evidence="7">CBS 359.72</strain>
    </source>
</reference>
<organism evidence="7 8">
    <name type="scientific">Corynascus novoguineensis</name>
    <dbReference type="NCBI Taxonomy" id="1126955"/>
    <lineage>
        <taxon>Eukaryota</taxon>
        <taxon>Fungi</taxon>
        <taxon>Dikarya</taxon>
        <taxon>Ascomycota</taxon>
        <taxon>Pezizomycotina</taxon>
        <taxon>Sordariomycetes</taxon>
        <taxon>Sordariomycetidae</taxon>
        <taxon>Sordariales</taxon>
        <taxon>Chaetomiaceae</taxon>
        <taxon>Corynascus</taxon>
    </lineage>
</organism>
<dbReference type="SMART" id="SM00066">
    <property type="entry name" value="GAL4"/>
    <property type="match status" value="1"/>
</dbReference>
<sequence length="630" mass="68939">MEPGPEQLSRHASGHARALLSCNRCRSRKLKCDRNRPRCDRCVKQDEPCNYPGSRQRGLGPRKSVRELEQRIAAPMGPGVPNLPEQPAGQLISLGLFEQLPSFDIIDNLTALYFQNVHDGAPMLHQGNYTLALRLPFHMRPPMCLQYIVMALAAATSDLYRHLSEPFYQRARVYAEADEMRRPGEIFATVAHAQCWCLIAAYECHVYAMYTRASTSLCRSVRVAQMLNLHKLDSEESERLQSGLPPPRNWIEVEERRRTWWVIFLADCFLAAVTGWSSLIDERHIRTHLPSTEEYFNTGIGGGLSIPFSRNLDELRQGGPGSQLSPLAARILAANELLQTLDHTSKDSTSAHRRDMQGAPYWQRLRQIDANLVTLAAALPETLDPSRNPHSLDAILVHTCTHMATIHLHRTALRRHRQPVHAPSLVPAALSHARLLPAAEGILAVFHAAGAFLGAALQNPLLPFAAYLAASVFLENHVRPSSSASLDKSSEEKLGYLARVLVAFGRSSPLVRVNALQLAADMRRVGHDASAIEIERALGLPERMRSAAAFGGMVFCPPLAASIAPDVADGWVVAGEVGNGTGVFPMLSVCGLVKSGPCTPSSTVVPSMLKAGAPDGLFSKIESCSGAFSI</sequence>
<accession>A0AAN7CW62</accession>
<keyword evidence="8" id="KW-1185">Reference proteome</keyword>
<keyword evidence="2" id="KW-0479">Metal-binding</keyword>
<dbReference type="GO" id="GO:0000981">
    <property type="term" value="F:DNA-binding transcription factor activity, RNA polymerase II-specific"/>
    <property type="evidence" value="ECO:0007669"/>
    <property type="project" value="InterPro"/>
</dbReference>
<comment type="caution">
    <text evidence="7">The sequence shown here is derived from an EMBL/GenBank/DDBJ whole genome shotgun (WGS) entry which is preliminary data.</text>
</comment>
<gene>
    <name evidence="7" type="ORF">C7999DRAFT_12955</name>
</gene>
<dbReference type="Pfam" id="PF04082">
    <property type="entry name" value="Fungal_trans"/>
    <property type="match status" value="1"/>
</dbReference>
<dbReference type="InterPro" id="IPR050815">
    <property type="entry name" value="TF_fung"/>
</dbReference>
<dbReference type="InterPro" id="IPR036864">
    <property type="entry name" value="Zn2-C6_fun-type_DNA-bd_sf"/>
</dbReference>
<dbReference type="SMART" id="SM00906">
    <property type="entry name" value="Fungal_trans"/>
    <property type="match status" value="1"/>
</dbReference>
<dbReference type="Pfam" id="PF00172">
    <property type="entry name" value="Zn_clus"/>
    <property type="match status" value="1"/>
</dbReference>
<evidence type="ECO:0000256" key="2">
    <source>
        <dbReference type="ARBA" id="ARBA00022723"/>
    </source>
</evidence>
<evidence type="ECO:0000313" key="7">
    <source>
        <dbReference type="EMBL" id="KAK4249171.1"/>
    </source>
</evidence>
<dbReference type="PROSITE" id="PS00463">
    <property type="entry name" value="ZN2_CY6_FUNGAL_1"/>
    <property type="match status" value="1"/>
</dbReference>
<dbReference type="PROSITE" id="PS50048">
    <property type="entry name" value="ZN2_CY6_FUNGAL_2"/>
    <property type="match status" value="1"/>
</dbReference>
<dbReference type="PANTHER" id="PTHR47338:SF10">
    <property type="entry name" value="TRANSCRIPTION FACTOR DOMAIN-CONTAINING PROTEIN-RELATED"/>
    <property type="match status" value="1"/>
</dbReference>
<evidence type="ECO:0000256" key="3">
    <source>
        <dbReference type="ARBA" id="ARBA00023015"/>
    </source>
</evidence>
<keyword evidence="4" id="KW-0804">Transcription</keyword>
<feature type="domain" description="Zn(2)-C6 fungal-type" evidence="6">
    <location>
        <begin position="21"/>
        <end position="51"/>
    </location>
</feature>
<evidence type="ECO:0000256" key="5">
    <source>
        <dbReference type="ARBA" id="ARBA00023242"/>
    </source>
</evidence>
<dbReference type="GO" id="GO:0003677">
    <property type="term" value="F:DNA binding"/>
    <property type="evidence" value="ECO:0007669"/>
    <property type="project" value="InterPro"/>
</dbReference>
<protein>
    <recommendedName>
        <fullName evidence="6">Zn(2)-C6 fungal-type domain-containing protein</fullName>
    </recommendedName>
</protein>
<dbReference type="CDD" id="cd00067">
    <property type="entry name" value="GAL4"/>
    <property type="match status" value="1"/>
</dbReference>
<evidence type="ECO:0000259" key="6">
    <source>
        <dbReference type="PROSITE" id="PS50048"/>
    </source>
</evidence>
<dbReference type="Proteomes" id="UP001303647">
    <property type="component" value="Unassembled WGS sequence"/>
</dbReference>
<dbReference type="GO" id="GO:0008270">
    <property type="term" value="F:zinc ion binding"/>
    <property type="evidence" value="ECO:0007669"/>
    <property type="project" value="InterPro"/>
</dbReference>
<dbReference type="PANTHER" id="PTHR47338">
    <property type="entry name" value="ZN(II)2CYS6 TRANSCRIPTION FACTOR (EUROFUNG)-RELATED"/>
    <property type="match status" value="1"/>
</dbReference>